<evidence type="ECO:0000313" key="3">
    <source>
        <dbReference type="EMBL" id="SEJ66727.1"/>
    </source>
</evidence>
<keyword evidence="1" id="KW-0472">Membrane</keyword>
<dbReference type="InterPro" id="IPR053150">
    <property type="entry name" value="Teicoplanin_resist-assoc"/>
</dbReference>
<dbReference type="Pfam" id="PF04892">
    <property type="entry name" value="VanZ"/>
    <property type="match status" value="1"/>
</dbReference>
<keyword evidence="1" id="KW-0812">Transmembrane</keyword>
<proteinExistence type="predicted"/>
<dbReference type="EMBL" id="FNZI01000007">
    <property type="protein sequence ID" value="SEJ66727.1"/>
    <property type="molecule type" value="Genomic_DNA"/>
</dbReference>
<organism evidence="3 4">
    <name type="scientific">Demequina mangrovi</name>
    <dbReference type="NCBI Taxonomy" id="1043493"/>
    <lineage>
        <taxon>Bacteria</taxon>
        <taxon>Bacillati</taxon>
        <taxon>Actinomycetota</taxon>
        <taxon>Actinomycetes</taxon>
        <taxon>Micrococcales</taxon>
        <taxon>Demequinaceae</taxon>
        <taxon>Demequina</taxon>
    </lineage>
</organism>
<keyword evidence="4" id="KW-1185">Reference proteome</keyword>
<protein>
    <submittedName>
        <fullName evidence="3">RDD family protein</fullName>
    </submittedName>
</protein>
<accession>A0A1H7AS91</accession>
<name>A0A1H7AS91_9MICO</name>
<dbReference type="OrthoDB" id="4822551at2"/>
<feature type="transmembrane region" description="Helical" evidence="1">
    <location>
        <begin position="313"/>
        <end position="335"/>
    </location>
</feature>
<evidence type="ECO:0000256" key="1">
    <source>
        <dbReference type="SAM" id="Phobius"/>
    </source>
</evidence>
<reference evidence="4" key="1">
    <citation type="submission" date="2016-10" db="EMBL/GenBank/DDBJ databases">
        <authorList>
            <person name="Varghese N."/>
        </authorList>
    </citation>
    <scope>NUCLEOTIDE SEQUENCE [LARGE SCALE GENOMIC DNA]</scope>
    <source>
        <strain evidence="4">DSM 24868</strain>
    </source>
</reference>
<dbReference type="AlphaFoldDB" id="A0A1H7AS91"/>
<dbReference type="InterPro" id="IPR006976">
    <property type="entry name" value="VanZ-like"/>
</dbReference>
<feature type="transmembrane region" description="Helical" evidence="1">
    <location>
        <begin position="12"/>
        <end position="31"/>
    </location>
</feature>
<dbReference type="PANTHER" id="PTHR36834:SF1">
    <property type="entry name" value="INTEGRAL MEMBRANE PROTEIN"/>
    <property type="match status" value="1"/>
</dbReference>
<keyword evidence="1" id="KW-1133">Transmembrane helix</keyword>
<feature type="transmembrane region" description="Helical" evidence="1">
    <location>
        <begin position="43"/>
        <end position="64"/>
    </location>
</feature>
<feature type="transmembrane region" description="Helical" evidence="1">
    <location>
        <begin position="250"/>
        <end position="275"/>
    </location>
</feature>
<dbReference type="STRING" id="1043493.SAMN05421637_2614"/>
<evidence type="ECO:0000259" key="2">
    <source>
        <dbReference type="Pfam" id="PF04892"/>
    </source>
</evidence>
<evidence type="ECO:0000313" key="4">
    <source>
        <dbReference type="Proteomes" id="UP000183315"/>
    </source>
</evidence>
<feature type="transmembrane region" description="Helical" evidence="1">
    <location>
        <begin position="173"/>
        <end position="193"/>
    </location>
</feature>
<dbReference type="Proteomes" id="UP000183315">
    <property type="component" value="Unassembled WGS sequence"/>
</dbReference>
<dbReference type="RefSeq" id="WP_042215469.1">
    <property type="nucleotide sequence ID" value="NZ_BBLU01000011.1"/>
</dbReference>
<dbReference type="eggNOG" id="COG4767">
    <property type="taxonomic scope" value="Bacteria"/>
</dbReference>
<gene>
    <name evidence="3" type="ORF">SAMN05421637_2614</name>
</gene>
<feature type="transmembrane region" description="Helical" evidence="1">
    <location>
        <begin position="213"/>
        <end position="238"/>
    </location>
</feature>
<sequence>MGPDLRIDTAITAVLTVAVLPVAMLPALGVVVRRYGRLHAWPLVCAVALLGSASALAAFTLFPLPEPGTLDCSTAGMTDRWVLDPFAQLTQVVHAVERRGILSALDGWMVRFAVLNVLLFVPFGLFLHQVARWRVGRIAFVSAGTSLAIELTQGTGVFGMYPCPYRTLDLGDVLLNTAGGTLGALASVLLARASFASPVPVPDLDPPTRTRRAVAVLADVVLVAGLTLASAATVQAVIARSATLERAQEVVGAPWIEITIDVLAAAAATLLPMLLTRDRATPGELLLNVAPARLGSADPPPAGRLIARWATRWLPWALVPALLPAILLAEMLVAVARRDGRSLSSVVSGTATLTRPALAAMRARRDAEEALQPEEA</sequence>
<feature type="domain" description="VanZ-like" evidence="2">
    <location>
        <begin position="55"/>
        <end position="189"/>
    </location>
</feature>
<dbReference type="PANTHER" id="PTHR36834">
    <property type="entry name" value="MEMBRANE PROTEIN-RELATED"/>
    <property type="match status" value="1"/>
</dbReference>
<feature type="transmembrane region" description="Helical" evidence="1">
    <location>
        <begin position="108"/>
        <end position="127"/>
    </location>
</feature>